<dbReference type="InterPro" id="IPR043502">
    <property type="entry name" value="DNA/RNA_pol_sf"/>
</dbReference>
<dbReference type="EMBL" id="AVOT02013210">
    <property type="protein sequence ID" value="MBW0495639.1"/>
    <property type="molecule type" value="Genomic_DNA"/>
</dbReference>
<gene>
    <name evidence="2" type="ORF">O181_035354</name>
</gene>
<dbReference type="PANTHER" id="PTHR34072:SF52">
    <property type="entry name" value="RIBONUCLEASE H"/>
    <property type="match status" value="1"/>
</dbReference>
<protein>
    <recommendedName>
        <fullName evidence="1">Reverse transcriptase/retrotransposon-derived protein RNase H-like domain-containing protein</fullName>
    </recommendedName>
</protein>
<organism evidence="2 3">
    <name type="scientific">Austropuccinia psidii MF-1</name>
    <dbReference type="NCBI Taxonomy" id="1389203"/>
    <lineage>
        <taxon>Eukaryota</taxon>
        <taxon>Fungi</taxon>
        <taxon>Dikarya</taxon>
        <taxon>Basidiomycota</taxon>
        <taxon>Pucciniomycotina</taxon>
        <taxon>Pucciniomycetes</taxon>
        <taxon>Pucciniales</taxon>
        <taxon>Sphaerophragmiaceae</taxon>
        <taxon>Austropuccinia</taxon>
    </lineage>
</organism>
<proteinExistence type="predicted"/>
<reference evidence="2" key="1">
    <citation type="submission" date="2021-03" db="EMBL/GenBank/DDBJ databases">
        <title>Draft genome sequence of rust myrtle Austropuccinia psidii MF-1, a brazilian biotype.</title>
        <authorList>
            <person name="Quecine M.C."/>
            <person name="Pachon D.M.R."/>
            <person name="Bonatelli M.L."/>
            <person name="Correr F.H."/>
            <person name="Franceschini L.M."/>
            <person name="Leite T.F."/>
            <person name="Margarido G.R.A."/>
            <person name="Almeida C.A."/>
            <person name="Ferrarezi J.A."/>
            <person name="Labate C.A."/>
        </authorList>
    </citation>
    <scope>NUCLEOTIDE SEQUENCE</scope>
    <source>
        <strain evidence="2">MF-1</strain>
    </source>
</reference>
<accession>A0A9Q3HAG0</accession>
<evidence type="ECO:0000313" key="2">
    <source>
        <dbReference type="EMBL" id="MBW0495639.1"/>
    </source>
</evidence>
<dbReference type="CDD" id="cd09274">
    <property type="entry name" value="RNase_HI_RT_Ty3"/>
    <property type="match status" value="1"/>
</dbReference>
<dbReference type="Gene3D" id="3.30.70.270">
    <property type="match status" value="1"/>
</dbReference>
<dbReference type="Proteomes" id="UP000765509">
    <property type="component" value="Unassembled WGS sequence"/>
</dbReference>
<dbReference type="AlphaFoldDB" id="A0A9Q3HAG0"/>
<dbReference type="InterPro" id="IPR043128">
    <property type="entry name" value="Rev_trsase/Diguanyl_cyclase"/>
</dbReference>
<comment type="caution">
    <text evidence="2">The sequence shown here is derived from an EMBL/GenBank/DDBJ whole genome shotgun (WGS) entry which is preliminary data.</text>
</comment>
<evidence type="ECO:0000313" key="3">
    <source>
        <dbReference type="Proteomes" id="UP000765509"/>
    </source>
</evidence>
<evidence type="ECO:0000259" key="1">
    <source>
        <dbReference type="Pfam" id="PF17919"/>
    </source>
</evidence>
<keyword evidence="3" id="KW-1185">Reference proteome</keyword>
<dbReference type="SUPFAM" id="SSF56672">
    <property type="entry name" value="DNA/RNA polymerases"/>
    <property type="match status" value="1"/>
</dbReference>
<dbReference type="InterPro" id="IPR041577">
    <property type="entry name" value="RT_RNaseH_2"/>
</dbReference>
<dbReference type="PANTHER" id="PTHR34072">
    <property type="entry name" value="ENZYMATIC POLYPROTEIN-RELATED"/>
    <property type="match status" value="1"/>
</dbReference>
<sequence>MDQEKFQQILNWPPQRNLKPLQSFLGFSKFHRCFIKNCSKKISLLTKFLKKYSCLSLNEEALLQFDQLKEAFNTASILSHFNPSLPTIVKTNASDDALSAVLIQVSYSRKHPISFDSPKCIPVELNHEIHEKELLGIVTALKHWRALLLSLSSPFEVLTNYSSLQYFIYYKIITCHQACWDEFLSDFYFSITYRPGHLATFPDDLSHWDNVYPERGEDFISKNPMNFQQLIKKDKVQLSIFFEVKVEDFSNLIQ</sequence>
<name>A0A9Q3HAG0_9BASI</name>
<feature type="domain" description="Reverse transcriptase/retrotransposon-derived protein RNase H-like" evidence="1">
    <location>
        <begin position="58"/>
        <end position="156"/>
    </location>
</feature>
<dbReference type="Pfam" id="PF17919">
    <property type="entry name" value="RT_RNaseH_2"/>
    <property type="match status" value="1"/>
</dbReference>